<dbReference type="InterPro" id="IPR043144">
    <property type="entry name" value="Mal/L-sulf/L-lact_DH-like_ah"/>
</dbReference>
<reference evidence="3 4" key="1">
    <citation type="journal article" date="2021" name="Sci. Rep.">
        <title>The distribution of antibiotic resistance genes in chicken gut microbiota commensals.</title>
        <authorList>
            <person name="Juricova H."/>
            <person name="Matiasovicova J."/>
            <person name="Kubasova T."/>
            <person name="Cejkova D."/>
            <person name="Rychlik I."/>
        </authorList>
    </citation>
    <scope>NUCLEOTIDE SEQUENCE [LARGE SCALE GENOMIC DNA]</scope>
    <source>
        <strain evidence="3 4">An562</strain>
    </source>
</reference>
<dbReference type="InterPro" id="IPR036111">
    <property type="entry name" value="Mal/L-sulfo/L-lacto_DH-like_sf"/>
</dbReference>
<dbReference type="RefSeq" id="WP_205050964.1">
    <property type="nucleotide sequence ID" value="NZ_JACJKX010000024.1"/>
</dbReference>
<dbReference type="InterPro" id="IPR003767">
    <property type="entry name" value="Malate/L-lactate_DH-like"/>
</dbReference>
<keyword evidence="4" id="KW-1185">Reference proteome</keyword>
<comment type="similarity">
    <text evidence="1">Belongs to the LDH2/MDH2 oxidoreductase family.</text>
</comment>
<dbReference type="Gene3D" id="3.30.1370.60">
    <property type="entry name" value="Hypothetical oxidoreductase yiak, domain 2"/>
    <property type="match status" value="1"/>
</dbReference>
<name>A0ABS2GX05_9BURK</name>
<accession>A0ABS2GX05</accession>
<dbReference type="Pfam" id="PF02615">
    <property type="entry name" value="Ldh_2"/>
    <property type="match status" value="1"/>
</dbReference>
<dbReference type="PANTHER" id="PTHR11091">
    <property type="entry name" value="OXIDOREDUCTASE-RELATED"/>
    <property type="match status" value="1"/>
</dbReference>
<keyword evidence="2" id="KW-0560">Oxidoreductase</keyword>
<sequence>MRYSKELLYEVAYAFLVANGSDAYEANLVADHMVKANLRGHDSHGIGMIGMYTQYLKKGQIHPNTPPELVKDRGAILQFQGHLGYGQRAGFEATKMAIERAKQTGICLYTIANCCHLGRIGTYGEQAAEAGMVSVHFVNVNQFHPLVAPYCGSEARFGTNPFCVAMPGTDKYGAFVLDFATSIVALGKTRVAMLAGKTFDEPVIVDPQGRLTNDPNVMWQEHPGALLAFAKHKGSGLCFACELMAGILSGGQTIQPEHERNGSIVNNMTAFVIDPAALCDIEFMRKEMDAMVDYVKSAPMADPINHPILMPGEPERIRTEERSRLGVEIADGEWQVIKKTCLDAGVSEEIFEGF</sequence>
<evidence type="ECO:0000313" key="4">
    <source>
        <dbReference type="Proteomes" id="UP000777002"/>
    </source>
</evidence>
<gene>
    <name evidence="3" type="ORF">H5985_08915</name>
</gene>
<dbReference type="InterPro" id="IPR043143">
    <property type="entry name" value="Mal/L-sulf/L-lact_DH-like_NADP"/>
</dbReference>
<dbReference type="Proteomes" id="UP000777002">
    <property type="component" value="Unassembled WGS sequence"/>
</dbReference>
<dbReference type="PANTHER" id="PTHR11091:SF0">
    <property type="entry name" value="MALATE DEHYDROGENASE"/>
    <property type="match status" value="1"/>
</dbReference>
<dbReference type="SUPFAM" id="SSF89733">
    <property type="entry name" value="L-sulfolactate dehydrogenase-like"/>
    <property type="match status" value="1"/>
</dbReference>
<dbReference type="NCBIfam" id="NF007504">
    <property type="entry name" value="PRK10098.1"/>
    <property type="match status" value="1"/>
</dbReference>
<evidence type="ECO:0000256" key="1">
    <source>
        <dbReference type="ARBA" id="ARBA00006056"/>
    </source>
</evidence>
<evidence type="ECO:0000256" key="2">
    <source>
        <dbReference type="ARBA" id="ARBA00023002"/>
    </source>
</evidence>
<organism evidence="3 4">
    <name type="scientific">Parasutterella secunda</name>
    <dbReference type="NCBI Taxonomy" id="626947"/>
    <lineage>
        <taxon>Bacteria</taxon>
        <taxon>Pseudomonadati</taxon>
        <taxon>Pseudomonadota</taxon>
        <taxon>Betaproteobacteria</taxon>
        <taxon>Burkholderiales</taxon>
        <taxon>Sutterellaceae</taxon>
        <taxon>Parasutterella</taxon>
    </lineage>
</organism>
<dbReference type="EMBL" id="JACJKX010000024">
    <property type="protein sequence ID" value="MBM6929382.1"/>
    <property type="molecule type" value="Genomic_DNA"/>
</dbReference>
<protein>
    <submittedName>
        <fullName evidence="3">Malate/lactate/ureidoglycolate dehydrogenase</fullName>
    </submittedName>
</protein>
<evidence type="ECO:0000313" key="3">
    <source>
        <dbReference type="EMBL" id="MBM6929382.1"/>
    </source>
</evidence>
<comment type="caution">
    <text evidence="3">The sequence shown here is derived from an EMBL/GenBank/DDBJ whole genome shotgun (WGS) entry which is preliminary data.</text>
</comment>
<proteinExistence type="inferred from homology"/>
<dbReference type="Gene3D" id="1.10.1530.10">
    <property type="match status" value="1"/>
</dbReference>